<dbReference type="PANTHER" id="PTHR20858:SF17">
    <property type="entry name" value="HYDROXYMETHYLPYRIMIDINE_PHOSPHOMETHYLPYRIMIDINE KINASE THI20-RELATED"/>
    <property type="match status" value="1"/>
</dbReference>
<comment type="caution">
    <text evidence="3">The sequence shown here is derived from an EMBL/GenBank/DDBJ whole genome shotgun (WGS) entry which is preliminary data.</text>
</comment>
<evidence type="ECO:0000259" key="1">
    <source>
        <dbReference type="Pfam" id="PF03070"/>
    </source>
</evidence>
<dbReference type="InterPro" id="IPR029056">
    <property type="entry name" value="Ribokinase-like"/>
</dbReference>
<protein>
    <recommendedName>
        <fullName evidence="5">Phosphomethylpyrimidine kinase</fullName>
    </recommendedName>
</protein>
<evidence type="ECO:0000313" key="3">
    <source>
        <dbReference type="EMBL" id="KAL0950195.1"/>
    </source>
</evidence>
<feature type="domain" description="Pyridoxamine kinase/Phosphomethylpyrimidine kinase" evidence="2">
    <location>
        <begin position="13"/>
        <end position="206"/>
    </location>
</feature>
<evidence type="ECO:0000259" key="2">
    <source>
        <dbReference type="Pfam" id="PF08543"/>
    </source>
</evidence>
<proteinExistence type="predicted"/>
<dbReference type="InterPro" id="IPR027574">
    <property type="entry name" value="Thiaminase_II"/>
</dbReference>
<dbReference type="CDD" id="cd01169">
    <property type="entry name" value="HMPP_kinase"/>
    <property type="match status" value="1"/>
</dbReference>
<dbReference type="EMBL" id="JASNQZ010000012">
    <property type="protein sequence ID" value="KAL0950195.1"/>
    <property type="molecule type" value="Genomic_DNA"/>
</dbReference>
<dbReference type="SUPFAM" id="SSF53613">
    <property type="entry name" value="Ribokinase-like"/>
    <property type="match status" value="1"/>
</dbReference>
<keyword evidence="4" id="KW-1185">Reference proteome</keyword>
<dbReference type="Pfam" id="PF08543">
    <property type="entry name" value="Phos_pyr_kin"/>
    <property type="match status" value="1"/>
</dbReference>
<dbReference type="NCBIfam" id="TIGR04306">
    <property type="entry name" value="salvage_TenA"/>
    <property type="match status" value="1"/>
</dbReference>
<dbReference type="PANTHER" id="PTHR20858">
    <property type="entry name" value="PHOSPHOMETHYLPYRIMIDINE KINASE"/>
    <property type="match status" value="1"/>
</dbReference>
<dbReference type="InterPro" id="IPR016084">
    <property type="entry name" value="Haem_Oase-like_multi-hlx"/>
</dbReference>
<dbReference type="Gene3D" id="1.20.910.10">
    <property type="entry name" value="Heme oxygenase-like"/>
    <property type="match status" value="1"/>
</dbReference>
<gene>
    <name evidence="3" type="ORF">HGRIS_010187</name>
</gene>
<accession>A0ABR3J3I1</accession>
<sequence>MAPQNLLTIAGTDPSGGAGIQADLRTFAAFGQYGTSAITALVAQNTLGVQDIMPSTPEFLEKQIRAVLDDITIHGIKTGMLYDATNARTVVKTLKSHYGNDTKKMPPLVCDPVSVSTSGHTLLQPDAVGVLINEVFPISTIITPNKSEAELLLSHQQDQKFEITDLEGMIEAASRLLSYGSKSCLLKGGHITVTQEDIDGACKQHQHIGVVREGLLEENMEILQLEGGNVGQPDPLVVDVLHQGNDRVTLYVRPHIESSSTHGTGCTLSATLAAELGRELPVDEAVRSATAYTHRGIETAYPIGHGHGPLNHLHSITKTYLPVATRTNPYPFTRFLIQSTRTLWKQYVEHDFVKQLGRGELRREAFVHFIKQDYHYLKYYARAHGLLAAKSTRFNQIKTSANIILHIIQEIGTHTSFCKQFGVSLEELEATPESAATVAYGSYLIDVGLQGDTSKLTMALLACLLGYGEVGLWLKKEASKPESWVNLSSNPYVKWIEDYSGPEYQEAVKIGLKTVEEQALSDPPSETRLNEWCEVWRKCTWFEKCFWDMAFTETAYNSRQQA</sequence>
<dbReference type="Proteomes" id="UP001556367">
    <property type="component" value="Unassembled WGS sequence"/>
</dbReference>
<dbReference type="InterPro" id="IPR013749">
    <property type="entry name" value="PM/HMP-P_kinase-1"/>
</dbReference>
<dbReference type="SUPFAM" id="SSF48613">
    <property type="entry name" value="Heme oxygenase-like"/>
    <property type="match status" value="1"/>
</dbReference>
<dbReference type="CDD" id="cd19367">
    <property type="entry name" value="TenA_C_ScTHI20-like"/>
    <property type="match status" value="1"/>
</dbReference>
<organism evidence="3 4">
    <name type="scientific">Hohenbuehelia grisea</name>
    <dbReference type="NCBI Taxonomy" id="104357"/>
    <lineage>
        <taxon>Eukaryota</taxon>
        <taxon>Fungi</taxon>
        <taxon>Dikarya</taxon>
        <taxon>Basidiomycota</taxon>
        <taxon>Agaricomycotina</taxon>
        <taxon>Agaricomycetes</taxon>
        <taxon>Agaricomycetidae</taxon>
        <taxon>Agaricales</taxon>
        <taxon>Pleurotineae</taxon>
        <taxon>Pleurotaceae</taxon>
        <taxon>Hohenbuehelia</taxon>
    </lineage>
</organism>
<dbReference type="Gene3D" id="3.40.1190.20">
    <property type="match status" value="1"/>
</dbReference>
<evidence type="ECO:0000313" key="4">
    <source>
        <dbReference type="Proteomes" id="UP001556367"/>
    </source>
</evidence>
<dbReference type="InterPro" id="IPR004399">
    <property type="entry name" value="HMP/HMP-P_kinase_dom"/>
</dbReference>
<feature type="domain" description="Thiaminase-2/PQQC" evidence="1">
    <location>
        <begin position="338"/>
        <end position="551"/>
    </location>
</feature>
<evidence type="ECO:0008006" key="5">
    <source>
        <dbReference type="Google" id="ProtNLM"/>
    </source>
</evidence>
<name>A0ABR3J3I1_9AGAR</name>
<dbReference type="Pfam" id="PF03070">
    <property type="entry name" value="TENA_THI-4"/>
    <property type="match status" value="1"/>
</dbReference>
<reference evidence="4" key="1">
    <citation type="submission" date="2024-06" db="EMBL/GenBank/DDBJ databases">
        <title>Multi-omics analyses provide insights into the biosynthesis of the anticancer antibiotic pleurotin in Hohenbuehelia grisea.</title>
        <authorList>
            <person name="Weaver J.A."/>
            <person name="Alberti F."/>
        </authorList>
    </citation>
    <scope>NUCLEOTIDE SEQUENCE [LARGE SCALE GENOMIC DNA]</scope>
    <source>
        <strain evidence="4">T-177</strain>
    </source>
</reference>
<dbReference type="InterPro" id="IPR004305">
    <property type="entry name" value="Thiaminase-2/PQQC"/>
</dbReference>